<dbReference type="Proteomes" id="UP000317519">
    <property type="component" value="Unassembled WGS sequence"/>
</dbReference>
<gene>
    <name evidence="1" type="ORF">IQ05_03149</name>
</gene>
<protein>
    <submittedName>
        <fullName evidence="1">GxxExxY protein</fullName>
    </submittedName>
</protein>
<dbReference type="InterPro" id="IPR026350">
    <property type="entry name" value="GxxExxY"/>
</dbReference>
<name>A0ABY3FKA6_9FLAO</name>
<comment type="caution">
    <text evidence="1">The sequence shown here is derived from an EMBL/GenBank/DDBJ whole genome shotgun (WGS) entry which is preliminary data.</text>
</comment>
<reference evidence="1 2" key="1">
    <citation type="journal article" date="2015" name="Stand. Genomic Sci.">
        <title>Genomic Encyclopedia of Bacterial and Archaeal Type Strains, Phase III: the genomes of soil and plant-associated and newly described type strains.</title>
        <authorList>
            <person name="Whitman W.B."/>
            <person name="Woyke T."/>
            <person name="Klenk H.P."/>
            <person name="Zhou Y."/>
            <person name="Lilburn T.G."/>
            <person name="Beck B.J."/>
            <person name="De Vos P."/>
            <person name="Vandamme P."/>
            <person name="Eisen J.A."/>
            <person name="Garrity G."/>
            <person name="Hugenholtz P."/>
            <person name="Kyrpides N.C."/>
        </authorList>
    </citation>
    <scope>NUCLEOTIDE SEQUENCE [LARGE SCALE GENOMIC DNA]</scope>
    <source>
        <strain evidence="1 2">CGMCC 1.6847</strain>
    </source>
</reference>
<accession>A0ABY3FKA6</accession>
<keyword evidence="2" id="KW-1185">Reference proteome</keyword>
<proteinExistence type="predicted"/>
<dbReference type="Pfam" id="PF13366">
    <property type="entry name" value="PDDEXK_3"/>
    <property type="match status" value="1"/>
</dbReference>
<organism evidence="1 2">
    <name type="scientific">Flavobacterium tiangeerense</name>
    <dbReference type="NCBI Taxonomy" id="459471"/>
    <lineage>
        <taxon>Bacteria</taxon>
        <taxon>Pseudomonadati</taxon>
        <taxon>Bacteroidota</taxon>
        <taxon>Flavobacteriia</taxon>
        <taxon>Flavobacteriales</taxon>
        <taxon>Flavobacteriaceae</taxon>
        <taxon>Flavobacterium</taxon>
    </lineage>
</organism>
<dbReference type="EMBL" id="VLKO01000016">
    <property type="protein sequence ID" value="TWH99154.1"/>
    <property type="molecule type" value="Genomic_DNA"/>
</dbReference>
<sequence>MKAFYNVYNSLGYGFLEKVYENAMMIELRKLGMNVQRQVPIKVFYEKQLVGEYFADIIVDGKVIVELKAAESLCEAHEFQLINYLKATELEIGLLLNFGKKPQFRRKIFTN</sequence>
<evidence type="ECO:0000313" key="1">
    <source>
        <dbReference type="EMBL" id="TWH99154.1"/>
    </source>
</evidence>
<dbReference type="NCBIfam" id="TIGR04256">
    <property type="entry name" value="GxxExxY"/>
    <property type="match status" value="1"/>
</dbReference>
<evidence type="ECO:0000313" key="2">
    <source>
        <dbReference type="Proteomes" id="UP000317519"/>
    </source>
</evidence>